<proteinExistence type="predicted"/>
<reference evidence="1" key="1">
    <citation type="submission" date="2018-05" db="EMBL/GenBank/DDBJ databases">
        <authorList>
            <person name="Lanie J.A."/>
            <person name="Ng W.-L."/>
            <person name="Kazmierczak K.M."/>
            <person name="Andrzejewski T.M."/>
            <person name="Davidsen T.M."/>
            <person name="Wayne K.J."/>
            <person name="Tettelin H."/>
            <person name="Glass J.I."/>
            <person name="Rusch D."/>
            <person name="Podicherti R."/>
            <person name="Tsui H.-C.T."/>
            <person name="Winkler M.E."/>
        </authorList>
    </citation>
    <scope>NUCLEOTIDE SEQUENCE</scope>
</reference>
<dbReference type="AlphaFoldDB" id="A0A382BT94"/>
<dbReference type="EMBL" id="UINC01031264">
    <property type="protein sequence ID" value="SVB17040.1"/>
    <property type="molecule type" value="Genomic_DNA"/>
</dbReference>
<sequence length="70" mass="7755">MIFVKEVCDSIPPSSTRYDAVLWRIVNFVSPSSRGLGHCPFTAATGVRIPLGTPLKIMAIKLVSYRRCKC</sequence>
<evidence type="ECO:0000313" key="1">
    <source>
        <dbReference type="EMBL" id="SVB17040.1"/>
    </source>
</evidence>
<accession>A0A382BT94</accession>
<protein>
    <submittedName>
        <fullName evidence="1">Uncharacterized protein</fullName>
    </submittedName>
</protein>
<name>A0A382BT94_9ZZZZ</name>
<gene>
    <name evidence="1" type="ORF">METZ01_LOCUS169894</name>
</gene>
<organism evidence="1">
    <name type="scientific">marine metagenome</name>
    <dbReference type="NCBI Taxonomy" id="408172"/>
    <lineage>
        <taxon>unclassified sequences</taxon>
        <taxon>metagenomes</taxon>
        <taxon>ecological metagenomes</taxon>
    </lineage>
</organism>